<keyword evidence="1" id="KW-0812">Transmembrane</keyword>
<sequence>MSGFQLRLLDLLPITYQSQDVSLSEWISLLTLCLAPLIAHIVVGTPAVSYLCNSRPQWHEEMCHYNPTSILWRYAAITDRRIRSRSWNRIDLAATNAIFWTTRGWDGSEAMVKYSLPYCVHLPDHARISVFSREMIKTIIVTLQGIQAVIVLVGTFVGNKSTVFTKWMAVDIIFFPLASIGLLRLCCGLWLNDDFLYSTHHNITSDHHLTNVDRVSSTDSLLEAPLLHQPSQFRETSFWLSRLFRTLFLLVIVSMLSLAILYLISGRQYTATDFVVILFYTVLFTATILIFLYYFVRGCTTTTVIPCIATTAYKAYTGIIFGLMLSALVVSCIETRRTPCGKYTSGPGAEADYLACRNSANDVIPLAADPDFVYYGIAAYNYTVSSNGTIVGIDHNRHQVFNFTGMCLGEKDKL</sequence>
<dbReference type="OrthoDB" id="4586224at2759"/>
<evidence type="ECO:0000256" key="1">
    <source>
        <dbReference type="SAM" id="Phobius"/>
    </source>
</evidence>
<evidence type="ECO:0000313" key="2">
    <source>
        <dbReference type="EMBL" id="KPM45563.1"/>
    </source>
</evidence>
<keyword evidence="1" id="KW-1133">Transmembrane helix</keyword>
<dbReference type="EMBL" id="LKCW01000006">
    <property type="protein sequence ID" value="KPM45563.1"/>
    <property type="molecule type" value="Genomic_DNA"/>
</dbReference>
<keyword evidence="1" id="KW-0472">Membrane</keyword>
<reference evidence="2 3" key="1">
    <citation type="submission" date="2015-09" db="EMBL/GenBank/DDBJ databases">
        <title>Draft genome of a European isolate of the apple canker pathogen Neonectria ditissima.</title>
        <authorList>
            <person name="Gomez-Cortecero A."/>
            <person name="Harrison R.J."/>
            <person name="Armitage A.D."/>
        </authorList>
    </citation>
    <scope>NUCLEOTIDE SEQUENCE [LARGE SCALE GENOMIC DNA]</scope>
    <source>
        <strain evidence="2 3">R09/05</strain>
    </source>
</reference>
<feature type="transmembrane region" description="Helical" evidence="1">
    <location>
        <begin position="315"/>
        <end position="333"/>
    </location>
</feature>
<name>A0A0P7BFV9_9HYPO</name>
<proteinExistence type="predicted"/>
<dbReference type="AlphaFoldDB" id="A0A0P7BFV9"/>
<evidence type="ECO:0000313" key="3">
    <source>
        <dbReference type="Proteomes" id="UP000050424"/>
    </source>
</evidence>
<feature type="transmembrane region" description="Helical" evidence="1">
    <location>
        <begin position="243"/>
        <end position="264"/>
    </location>
</feature>
<feature type="transmembrane region" description="Helical" evidence="1">
    <location>
        <begin position="276"/>
        <end position="295"/>
    </location>
</feature>
<comment type="caution">
    <text evidence="2">The sequence shown here is derived from an EMBL/GenBank/DDBJ whole genome shotgun (WGS) entry which is preliminary data.</text>
</comment>
<dbReference type="Proteomes" id="UP000050424">
    <property type="component" value="Unassembled WGS sequence"/>
</dbReference>
<gene>
    <name evidence="2" type="ORF">AK830_g948</name>
</gene>
<organism evidence="2 3">
    <name type="scientific">Neonectria ditissima</name>
    <dbReference type="NCBI Taxonomy" id="78410"/>
    <lineage>
        <taxon>Eukaryota</taxon>
        <taxon>Fungi</taxon>
        <taxon>Dikarya</taxon>
        <taxon>Ascomycota</taxon>
        <taxon>Pezizomycotina</taxon>
        <taxon>Sordariomycetes</taxon>
        <taxon>Hypocreomycetidae</taxon>
        <taxon>Hypocreales</taxon>
        <taxon>Nectriaceae</taxon>
        <taxon>Neonectria</taxon>
    </lineage>
</organism>
<accession>A0A0P7BFV9</accession>
<protein>
    <submittedName>
        <fullName evidence="2">Uncharacterized protein</fullName>
    </submittedName>
</protein>
<feature type="transmembrane region" description="Helical" evidence="1">
    <location>
        <begin position="169"/>
        <end position="191"/>
    </location>
</feature>
<keyword evidence="3" id="KW-1185">Reference proteome</keyword>